<dbReference type="PROSITE" id="PS51318">
    <property type="entry name" value="TAT"/>
    <property type="match status" value="1"/>
</dbReference>
<accession>A0A517Y4I5</accession>
<dbReference type="EC" id="1.1.1.18" evidence="4"/>
<dbReference type="InterPro" id="IPR019546">
    <property type="entry name" value="TAT_signal_bac_arc"/>
</dbReference>
<dbReference type="InterPro" id="IPR000683">
    <property type="entry name" value="Gfo/Idh/MocA-like_OxRdtase_N"/>
</dbReference>
<dbReference type="Pfam" id="PF01408">
    <property type="entry name" value="GFO_IDH_MocA"/>
    <property type="match status" value="1"/>
</dbReference>
<evidence type="ECO:0000256" key="1">
    <source>
        <dbReference type="SAM" id="SignalP"/>
    </source>
</evidence>
<dbReference type="OrthoDB" id="255433at2"/>
<gene>
    <name evidence="4" type="primary">iolG_3</name>
    <name evidence="4" type="ORF">ETAA8_02160</name>
</gene>
<dbReference type="PANTHER" id="PTHR43818">
    <property type="entry name" value="BCDNA.GH03377"/>
    <property type="match status" value="1"/>
</dbReference>
<organism evidence="4 5">
    <name type="scientific">Anatilimnocola aggregata</name>
    <dbReference type="NCBI Taxonomy" id="2528021"/>
    <lineage>
        <taxon>Bacteria</taxon>
        <taxon>Pseudomonadati</taxon>
        <taxon>Planctomycetota</taxon>
        <taxon>Planctomycetia</taxon>
        <taxon>Pirellulales</taxon>
        <taxon>Pirellulaceae</taxon>
        <taxon>Anatilimnocola</taxon>
    </lineage>
</organism>
<reference evidence="4 5" key="1">
    <citation type="submission" date="2019-02" db="EMBL/GenBank/DDBJ databases">
        <title>Deep-cultivation of Planctomycetes and their phenomic and genomic characterization uncovers novel biology.</title>
        <authorList>
            <person name="Wiegand S."/>
            <person name="Jogler M."/>
            <person name="Boedeker C."/>
            <person name="Pinto D."/>
            <person name="Vollmers J."/>
            <person name="Rivas-Marin E."/>
            <person name="Kohn T."/>
            <person name="Peeters S.H."/>
            <person name="Heuer A."/>
            <person name="Rast P."/>
            <person name="Oberbeckmann S."/>
            <person name="Bunk B."/>
            <person name="Jeske O."/>
            <person name="Meyerdierks A."/>
            <person name="Storesund J.E."/>
            <person name="Kallscheuer N."/>
            <person name="Luecker S."/>
            <person name="Lage O.M."/>
            <person name="Pohl T."/>
            <person name="Merkel B.J."/>
            <person name="Hornburger P."/>
            <person name="Mueller R.-W."/>
            <person name="Bruemmer F."/>
            <person name="Labrenz M."/>
            <person name="Spormann A.M."/>
            <person name="Op den Camp H."/>
            <person name="Overmann J."/>
            <person name="Amann R."/>
            <person name="Jetten M.S.M."/>
            <person name="Mascher T."/>
            <person name="Medema M.H."/>
            <person name="Devos D.P."/>
            <person name="Kaster A.-K."/>
            <person name="Ovreas L."/>
            <person name="Rohde M."/>
            <person name="Galperin M.Y."/>
            <person name="Jogler C."/>
        </authorList>
    </citation>
    <scope>NUCLEOTIDE SEQUENCE [LARGE SCALE GENOMIC DNA]</scope>
    <source>
        <strain evidence="4 5">ETA_A8</strain>
    </source>
</reference>
<dbReference type="Pfam" id="PF19051">
    <property type="entry name" value="GFO_IDH_MocA_C2"/>
    <property type="match status" value="1"/>
</dbReference>
<protein>
    <submittedName>
        <fullName evidence="4">Inositol 2-dehydrogenase</fullName>
        <ecNumber evidence="4">1.1.1.18</ecNumber>
    </submittedName>
</protein>
<dbReference type="InterPro" id="IPR006311">
    <property type="entry name" value="TAT_signal"/>
</dbReference>
<feature type="signal peptide" evidence="1">
    <location>
        <begin position="1"/>
        <end position="31"/>
    </location>
</feature>
<dbReference type="KEGG" id="aagg:ETAA8_02160"/>
<dbReference type="InterPro" id="IPR043906">
    <property type="entry name" value="Gfo/Idh/MocA_OxRdtase_bact_C"/>
</dbReference>
<keyword evidence="1" id="KW-0732">Signal</keyword>
<dbReference type="Gene3D" id="3.40.50.720">
    <property type="entry name" value="NAD(P)-binding Rossmann-like Domain"/>
    <property type="match status" value="1"/>
</dbReference>
<dbReference type="GO" id="GO:0050112">
    <property type="term" value="F:inositol 2-dehydrogenase (NAD+) activity"/>
    <property type="evidence" value="ECO:0007669"/>
    <property type="project" value="UniProtKB-EC"/>
</dbReference>
<feature type="domain" description="Gfo/Idh/MocA-like oxidoreductase N-terminal" evidence="2">
    <location>
        <begin position="44"/>
        <end position="158"/>
    </location>
</feature>
<dbReference type="InterPro" id="IPR036291">
    <property type="entry name" value="NAD(P)-bd_dom_sf"/>
</dbReference>
<proteinExistence type="predicted"/>
<evidence type="ECO:0000259" key="3">
    <source>
        <dbReference type="Pfam" id="PF19051"/>
    </source>
</evidence>
<keyword evidence="5" id="KW-1185">Reference proteome</keyword>
<keyword evidence="4" id="KW-0560">Oxidoreductase</keyword>
<dbReference type="Gene3D" id="3.30.360.10">
    <property type="entry name" value="Dihydrodipicolinate Reductase, domain 2"/>
    <property type="match status" value="1"/>
</dbReference>
<dbReference type="GO" id="GO:0000166">
    <property type="term" value="F:nucleotide binding"/>
    <property type="evidence" value="ECO:0007669"/>
    <property type="project" value="InterPro"/>
</dbReference>
<dbReference type="Proteomes" id="UP000315017">
    <property type="component" value="Chromosome"/>
</dbReference>
<dbReference type="PANTHER" id="PTHR43818:SF10">
    <property type="entry name" value="NADH-DEPENDENT DEHYDROGENASE-RELATED"/>
    <property type="match status" value="1"/>
</dbReference>
<dbReference type="NCBIfam" id="TIGR01409">
    <property type="entry name" value="TAT_signal_seq"/>
    <property type="match status" value="1"/>
</dbReference>
<evidence type="ECO:0000259" key="2">
    <source>
        <dbReference type="Pfam" id="PF01408"/>
    </source>
</evidence>
<dbReference type="InterPro" id="IPR050463">
    <property type="entry name" value="Gfo/Idh/MocA_oxidrdct_glycsds"/>
</dbReference>
<dbReference type="AlphaFoldDB" id="A0A517Y4I5"/>
<name>A0A517Y4I5_9BACT</name>
<dbReference type="SUPFAM" id="SSF51735">
    <property type="entry name" value="NAD(P)-binding Rossmann-fold domains"/>
    <property type="match status" value="1"/>
</dbReference>
<dbReference type="SUPFAM" id="SSF55347">
    <property type="entry name" value="Glyceraldehyde-3-phosphate dehydrogenase-like, C-terminal domain"/>
    <property type="match status" value="1"/>
</dbReference>
<sequence precursor="true">MARVTRRRFLSASAAASSALALGAWVNVAPAQESKSPNEKLNLAGVGTTGRAGANLNELAYENLVCMADVDSDKLDQAAVKFSETRKYRDFRDMLEKEGDKIDAVVVGTPDHTHAPAAAMALRMGKHVYCEKPLTHTVVEARTLSTLAKEKKLVTQMGNQIHAGDNYRRVVEAIQGGSIGEVDEVHVWAGAIYTGATFTTNTTAPKNLDWNLWLGPAAERPYSEGVHPFTWRKYWDYGTGSLGDFGCHYMDLPHWALELRGPSSVEASGTPYDPVSCPGYCLAKYEYPARGKFPACKLFWYDSGKQPELLTTLKHSRVKPETWKSGVLFVGSKGMLLSSYGDHFLFPEEKFTAYKAPPQTIAKSLGHHREWTTAIRTGSPTLSNFDYAGALTEAVLLGTVAYRHGSKIEWDSENLKITNAPAAQKWLHKEYRKGWTL</sequence>
<evidence type="ECO:0000313" key="5">
    <source>
        <dbReference type="Proteomes" id="UP000315017"/>
    </source>
</evidence>
<dbReference type="RefSeq" id="WP_145083613.1">
    <property type="nucleotide sequence ID" value="NZ_CP036274.1"/>
</dbReference>
<feature type="domain" description="Gfo/Idh/MocA-like oxidoreductase bacterial type C-terminal" evidence="3">
    <location>
        <begin position="192"/>
        <end position="259"/>
    </location>
</feature>
<feature type="chain" id="PRO_5022018995" evidence="1">
    <location>
        <begin position="32"/>
        <end position="437"/>
    </location>
</feature>
<dbReference type="EMBL" id="CP036274">
    <property type="protein sequence ID" value="QDU25154.1"/>
    <property type="molecule type" value="Genomic_DNA"/>
</dbReference>
<evidence type="ECO:0000313" key="4">
    <source>
        <dbReference type="EMBL" id="QDU25154.1"/>
    </source>
</evidence>